<dbReference type="InterPro" id="IPR037069">
    <property type="entry name" value="AcylCoA_DH/ox_N_sf"/>
</dbReference>
<evidence type="ECO:0000256" key="5">
    <source>
        <dbReference type="ARBA" id="ARBA00023002"/>
    </source>
</evidence>
<evidence type="ECO:0000313" key="9">
    <source>
        <dbReference type="EMBL" id="RKJ99743.1"/>
    </source>
</evidence>
<dbReference type="InterPro" id="IPR046373">
    <property type="entry name" value="Acyl-CoA_Oxase/DH_mid-dom_sf"/>
</dbReference>
<evidence type="ECO:0000259" key="6">
    <source>
        <dbReference type="Pfam" id="PF00441"/>
    </source>
</evidence>
<dbReference type="SUPFAM" id="SSF47203">
    <property type="entry name" value="Acyl-CoA dehydrogenase C-terminal domain-like"/>
    <property type="match status" value="1"/>
</dbReference>
<dbReference type="EMBL" id="NKDB02000001">
    <property type="protein sequence ID" value="RKJ99743.1"/>
    <property type="molecule type" value="Genomic_DNA"/>
</dbReference>
<dbReference type="Proteomes" id="UP000216225">
    <property type="component" value="Unassembled WGS sequence"/>
</dbReference>
<dbReference type="FunFam" id="2.40.110.10:FF:000011">
    <property type="entry name" value="Acyl-CoA dehydrogenase FadE34"/>
    <property type="match status" value="1"/>
</dbReference>
<evidence type="ECO:0000256" key="3">
    <source>
        <dbReference type="ARBA" id="ARBA00022630"/>
    </source>
</evidence>
<dbReference type="Gene3D" id="2.40.110.10">
    <property type="entry name" value="Butyryl-CoA Dehydrogenase, subunit A, domain 2"/>
    <property type="match status" value="1"/>
</dbReference>
<accession>A0A3R7H585</accession>
<proteinExistence type="inferred from homology"/>
<dbReference type="SUPFAM" id="SSF56645">
    <property type="entry name" value="Acyl-CoA dehydrogenase NM domain-like"/>
    <property type="match status" value="1"/>
</dbReference>
<dbReference type="InterPro" id="IPR013786">
    <property type="entry name" value="AcylCoA_DH/ox_N"/>
</dbReference>
<dbReference type="InterPro" id="IPR006091">
    <property type="entry name" value="Acyl-CoA_Oxase/DH_mid-dom"/>
</dbReference>
<evidence type="ECO:0000256" key="4">
    <source>
        <dbReference type="ARBA" id="ARBA00022827"/>
    </source>
</evidence>
<dbReference type="Pfam" id="PF02771">
    <property type="entry name" value="Acyl-CoA_dh_N"/>
    <property type="match status" value="1"/>
</dbReference>
<keyword evidence="5" id="KW-0560">Oxidoreductase</keyword>
<reference evidence="9 10" key="1">
    <citation type="submission" date="2018-09" db="EMBL/GenBank/DDBJ databases">
        <title>Genome comparison of Alicycliphilus sp. BQ1, a polyurethanolytic bacterium, with its closest phylogenetic relatives Alicycliphilus denitrificans BC and K601, unable to attack polyurethane.</title>
        <authorList>
            <person name="Loza-Tavera H."/>
            <person name="Lozano L."/>
            <person name="Cevallos M."/>
            <person name="Maya-Lucas O."/>
            <person name="Garcia-Mena J."/>
            <person name="Hernandez J."/>
        </authorList>
    </citation>
    <scope>NUCLEOTIDE SEQUENCE [LARGE SCALE GENOMIC DNA]</scope>
    <source>
        <strain evidence="9 10">BQ1</strain>
    </source>
</reference>
<dbReference type="PANTHER" id="PTHR43292:SF3">
    <property type="entry name" value="ACYL-COA DEHYDROGENASE FADE29"/>
    <property type="match status" value="1"/>
</dbReference>
<feature type="domain" description="Acyl-CoA oxidase/dehydrogenase middle" evidence="7">
    <location>
        <begin position="128"/>
        <end position="222"/>
    </location>
</feature>
<feature type="domain" description="Acyl-CoA dehydrogenase/oxidase C-terminal" evidence="6">
    <location>
        <begin position="234"/>
        <end position="383"/>
    </location>
</feature>
<comment type="caution">
    <text evidence="9">The sequence shown here is derived from an EMBL/GenBank/DDBJ whole genome shotgun (WGS) entry which is preliminary data.</text>
</comment>
<dbReference type="InterPro" id="IPR036250">
    <property type="entry name" value="AcylCo_DH-like_C"/>
</dbReference>
<dbReference type="PANTHER" id="PTHR43292">
    <property type="entry name" value="ACYL-COA DEHYDROGENASE"/>
    <property type="match status" value="1"/>
</dbReference>
<gene>
    <name evidence="9" type="ORF">CE154_008505</name>
</gene>
<dbReference type="InterPro" id="IPR052161">
    <property type="entry name" value="Mycobact_Acyl-CoA_DH"/>
</dbReference>
<dbReference type="Pfam" id="PF02770">
    <property type="entry name" value="Acyl-CoA_dh_M"/>
    <property type="match status" value="1"/>
</dbReference>
<evidence type="ECO:0000256" key="1">
    <source>
        <dbReference type="ARBA" id="ARBA00001974"/>
    </source>
</evidence>
<dbReference type="Pfam" id="PF00441">
    <property type="entry name" value="Acyl-CoA_dh_1"/>
    <property type="match status" value="1"/>
</dbReference>
<organism evidence="9 10">
    <name type="scientific">Alicycliphilus denitrificans</name>
    <dbReference type="NCBI Taxonomy" id="179636"/>
    <lineage>
        <taxon>Bacteria</taxon>
        <taxon>Pseudomonadati</taxon>
        <taxon>Pseudomonadota</taxon>
        <taxon>Betaproteobacteria</taxon>
        <taxon>Burkholderiales</taxon>
        <taxon>Comamonadaceae</taxon>
        <taxon>Alicycliphilus</taxon>
    </lineage>
</organism>
<sequence length="388" mass="43680">MSDHFTSRDWNALDDDEFRHIAAAFFEQHMPRHLRHLSRRPRWAEVRDWYLTLSGHGWLVPNWPKEWGGMGLTQSKILVYLEELERSGAPRVMDQGLMNIGPLLIARGTDEQRRRFLPKILSGEHTWCQGYSEPNAGSDLASLRTEARIEGDEFVINGQKIWTSVAFDATHMFALVRTDKTVKKQAGISFVMIDMRQSGVTVRPIRNIAGHEELCEVFLDNVRTPVANMVGELNDGWNVAKALLGFERIWSGSPRQSMLALLRLQKLAQASGKVHDPVFADKFAQVTMDVLDSAAAYERFALIMRTGGSFGFEVSMLKIWATETCQRVTELMVDAAGDLGALSGDVDVDGEEMDILYPFLECRAFTIYGGSSQVQRNILSKNVLDLPS</sequence>
<dbReference type="GO" id="GO:0050660">
    <property type="term" value="F:flavin adenine dinucleotide binding"/>
    <property type="evidence" value="ECO:0007669"/>
    <property type="project" value="InterPro"/>
</dbReference>
<evidence type="ECO:0000259" key="8">
    <source>
        <dbReference type="Pfam" id="PF02771"/>
    </source>
</evidence>
<protein>
    <submittedName>
        <fullName evidence="9">Acyl-CoA dehydrogenase</fullName>
    </submittedName>
</protein>
<dbReference type="InterPro" id="IPR009100">
    <property type="entry name" value="AcylCoA_DH/oxidase_NM_dom_sf"/>
</dbReference>
<evidence type="ECO:0000256" key="2">
    <source>
        <dbReference type="ARBA" id="ARBA00009347"/>
    </source>
</evidence>
<comment type="similarity">
    <text evidence="2">Belongs to the acyl-CoA dehydrogenase family.</text>
</comment>
<dbReference type="Gene3D" id="1.10.540.10">
    <property type="entry name" value="Acyl-CoA dehydrogenase/oxidase, N-terminal domain"/>
    <property type="match status" value="1"/>
</dbReference>
<dbReference type="InterPro" id="IPR009075">
    <property type="entry name" value="AcylCo_DH/oxidase_C"/>
</dbReference>
<keyword evidence="3" id="KW-0285">Flavoprotein</keyword>
<name>A0A3R7H585_9BURK</name>
<evidence type="ECO:0000259" key="7">
    <source>
        <dbReference type="Pfam" id="PF02770"/>
    </source>
</evidence>
<dbReference type="GO" id="GO:0005886">
    <property type="term" value="C:plasma membrane"/>
    <property type="evidence" value="ECO:0007669"/>
    <property type="project" value="TreeGrafter"/>
</dbReference>
<feature type="domain" description="Acyl-CoA dehydrogenase/oxidase N-terminal" evidence="8">
    <location>
        <begin position="15"/>
        <end position="124"/>
    </location>
</feature>
<comment type="cofactor">
    <cofactor evidence="1">
        <name>FAD</name>
        <dbReference type="ChEBI" id="CHEBI:57692"/>
    </cofactor>
</comment>
<evidence type="ECO:0000313" key="10">
    <source>
        <dbReference type="Proteomes" id="UP000216225"/>
    </source>
</evidence>
<dbReference type="GO" id="GO:0016627">
    <property type="term" value="F:oxidoreductase activity, acting on the CH-CH group of donors"/>
    <property type="evidence" value="ECO:0007669"/>
    <property type="project" value="InterPro"/>
</dbReference>
<keyword evidence="4" id="KW-0274">FAD</keyword>
<dbReference type="RefSeq" id="WP_094436839.1">
    <property type="nucleotide sequence ID" value="NZ_NKDB02000001.1"/>
</dbReference>
<dbReference type="Gene3D" id="1.20.140.10">
    <property type="entry name" value="Butyryl-CoA Dehydrogenase, subunit A, domain 3"/>
    <property type="match status" value="1"/>
</dbReference>
<dbReference type="AlphaFoldDB" id="A0A3R7H585"/>